<evidence type="ECO:0000313" key="4">
    <source>
        <dbReference type="Proteomes" id="UP001524473"/>
    </source>
</evidence>
<organism evidence="3 4">
    <name type="scientific">Neglectibacter timonensis</name>
    <dbReference type="NCBI Taxonomy" id="1776382"/>
    <lineage>
        <taxon>Bacteria</taxon>
        <taxon>Bacillati</taxon>
        <taxon>Bacillota</taxon>
        <taxon>Clostridia</taxon>
        <taxon>Eubacteriales</taxon>
        <taxon>Oscillospiraceae</taxon>
        <taxon>Neglectibacter</taxon>
    </lineage>
</organism>
<evidence type="ECO:0000256" key="2">
    <source>
        <dbReference type="SAM" id="Phobius"/>
    </source>
</evidence>
<name>A0ABT1RXP1_9FIRM</name>
<feature type="region of interest" description="Disordered" evidence="1">
    <location>
        <begin position="205"/>
        <end position="233"/>
    </location>
</feature>
<accession>A0ABT1RXP1</accession>
<protein>
    <submittedName>
        <fullName evidence="3">Uncharacterized protein</fullName>
    </submittedName>
</protein>
<keyword evidence="2" id="KW-0812">Transmembrane</keyword>
<feature type="compositionally biased region" description="Low complexity" evidence="1">
    <location>
        <begin position="210"/>
        <end position="220"/>
    </location>
</feature>
<dbReference type="RefSeq" id="WP_066864816.1">
    <property type="nucleotide sequence ID" value="NZ_CABKVV010000014.1"/>
</dbReference>
<keyword evidence="2" id="KW-0472">Membrane</keyword>
<dbReference type="GeneID" id="90532712"/>
<dbReference type="EMBL" id="JANFZH010000010">
    <property type="protein sequence ID" value="MCQ4839442.1"/>
    <property type="molecule type" value="Genomic_DNA"/>
</dbReference>
<evidence type="ECO:0000313" key="3">
    <source>
        <dbReference type="EMBL" id="MCQ4839442.1"/>
    </source>
</evidence>
<comment type="caution">
    <text evidence="3">The sequence shown here is derived from an EMBL/GenBank/DDBJ whole genome shotgun (WGS) entry which is preliminary data.</text>
</comment>
<feature type="transmembrane region" description="Helical" evidence="2">
    <location>
        <begin position="255"/>
        <end position="278"/>
    </location>
</feature>
<keyword evidence="4" id="KW-1185">Reference proteome</keyword>
<sequence length="365" mass="41128">MIRKHLLATVLIAFLVFTGVPLVCSASAPENHFVNLSELDLTIEIPSSYTVITRETPHDDPAYEKLGGDPGDDWLTETDCYLFAADLEQNLFIEITSKEEESLIYSLDRLSDEGFQATAAYLSSFATGANSGYSSSDGFAINRHRFIWLRIDYGTLGDFGKLCLFTIRDNMFQYISLYSLEGNITKEQEEFLYQTVATVTYPLQDKERPLSSPSPDPSSLNKPVEASGQRTSGRTITWEEAEKQATTEYFVKNPLYNALSGALSFALLAAFGVLINAIRRRFKFKEYLVDSDFAGSAFTYRGKLYDRERYIQDRVDKLETTSLKKLLRLEQDVGIARSNNPEYDAAELEAVQLAIDKALKSKKEE</sequence>
<gene>
    <name evidence="3" type="ORF">NE695_05865</name>
</gene>
<keyword evidence="2" id="KW-1133">Transmembrane helix</keyword>
<evidence type="ECO:0000256" key="1">
    <source>
        <dbReference type="SAM" id="MobiDB-lite"/>
    </source>
</evidence>
<reference evidence="3 4" key="1">
    <citation type="submission" date="2022-06" db="EMBL/GenBank/DDBJ databases">
        <title>Isolation of gut microbiota from human fecal samples.</title>
        <authorList>
            <person name="Pamer E.G."/>
            <person name="Barat B."/>
            <person name="Waligurski E."/>
            <person name="Medina S."/>
            <person name="Paddock L."/>
            <person name="Mostad J."/>
        </authorList>
    </citation>
    <scope>NUCLEOTIDE SEQUENCE [LARGE SCALE GENOMIC DNA]</scope>
    <source>
        <strain evidence="3 4">DFI.9.73</strain>
    </source>
</reference>
<dbReference type="Proteomes" id="UP001524473">
    <property type="component" value="Unassembled WGS sequence"/>
</dbReference>
<proteinExistence type="predicted"/>